<evidence type="ECO:0000313" key="4">
    <source>
        <dbReference type="Proteomes" id="UP000217103"/>
    </source>
</evidence>
<sequence length="175" mass="18790">MDNDNAILRLGMISRGNLPTVMNLGGEGPVDIEFSLALPRNAVGIPMVRRVLGDALRSLGVAEECVADILLAASEACGNAVRHGGPANRYQVTASIGDGRCDLRVIDKGLGLTTIPERYPPADVENGRGILIMQAVVDEISFDITPGRGTTVHLRKRLYWEDESADDRDRVLAAV</sequence>
<dbReference type="AlphaFoldDB" id="A0A1H1BS04"/>
<accession>A0A1H1BS04</accession>
<dbReference type="PANTHER" id="PTHR35526">
    <property type="entry name" value="ANTI-SIGMA-F FACTOR RSBW-RELATED"/>
    <property type="match status" value="1"/>
</dbReference>
<keyword evidence="4" id="KW-1185">Reference proteome</keyword>
<feature type="domain" description="Histidine kinase/HSP90-like ATPase" evidence="2">
    <location>
        <begin position="46"/>
        <end position="156"/>
    </location>
</feature>
<dbReference type="PANTHER" id="PTHR35526:SF3">
    <property type="entry name" value="ANTI-SIGMA-F FACTOR RSBW"/>
    <property type="match status" value="1"/>
</dbReference>
<dbReference type="SUPFAM" id="SSF55874">
    <property type="entry name" value="ATPase domain of HSP90 chaperone/DNA topoisomerase II/histidine kinase"/>
    <property type="match status" value="1"/>
</dbReference>
<evidence type="ECO:0000256" key="1">
    <source>
        <dbReference type="ARBA" id="ARBA00022527"/>
    </source>
</evidence>
<dbReference type="CDD" id="cd16936">
    <property type="entry name" value="HATPase_RsbW-like"/>
    <property type="match status" value="1"/>
</dbReference>
<dbReference type="InterPro" id="IPR003594">
    <property type="entry name" value="HATPase_dom"/>
</dbReference>
<name>A0A1H1BS04_9ACTN</name>
<dbReference type="InterPro" id="IPR050267">
    <property type="entry name" value="Anti-sigma-factor_SerPK"/>
</dbReference>
<keyword evidence="1" id="KW-0723">Serine/threonine-protein kinase</keyword>
<dbReference type="Pfam" id="PF13581">
    <property type="entry name" value="HATPase_c_2"/>
    <property type="match status" value="1"/>
</dbReference>
<evidence type="ECO:0000313" key="3">
    <source>
        <dbReference type="EMBL" id="SDQ54721.1"/>
    </source>
</evidence>
<keyword evidence="3" id="KW-0418">Kinase</keyword>
<proteinExistence type="predicted"/>
<protein>
    <submittedName>
        <fullName evidence="3">Serine/threonine-protein kinase RsbW</fullName>
    </submittedName>
</protein>
<dbReference type="Proteomes" id="UP000217103">
    <property type="component" value="Unassembled WGS sequence"/>
</dbReference>
<dbReference type="STRING" id="35622.SAMN04489764_1094"/>
<dbReference type="EMBL" id="FNKK01000002">
    <property type="protein sequence ID" value="SDQ54721.1"/>
    <property type="molecule type" value="Genomic_DNA"/>
</dbReference>
<reference evidence="3 4" key="1">
    <citation type="submission" date="2016-10" db="EMBL/GenBank/DDBJ databases">
        <authorList>
            <person name="de Groot N.N."/>
        </authorList>
    </citation>
    <scope>NUCLEOTIDE SEQUENCE [LARGE SCALE GENOMIC DNA]</scope>
    <source>
        <strain evidence="3 4">DSM 43794</strain>
    </source>
</reference>
<keyword evidence="3" id="KW-0808">Transferase</keyword>
<dbReference type="InterPro" id="IPR036890">
    <property type="entry name" value="HATPase_C_sf"/>
</dbReference>
<evidence type="ECO:0000259" key="2">
    <source>
        <dbReference type="Pfam" id="PF13581"/>
    </source>
</evidence>
<dbReference type="Gene3D" id="3.30.565.10">
    <property type="entry name" value="Histidine kinase-like ATPase, C-terminal domain"/>
    <property type="match status" value="1"/>
</dbReference>
<gene>
    <name evidence="3" type="ORF">SAMN04489764_1094</name>
</gene>
<dbReference type="GO" id="GO:0004674">
    <property type="term" value="F:protein serine/threonine kinase activity"/>
    <property type="evidence" value="ECO:0007669"/>
    <property type="project" value="UniProtKB-KW"/>
</dbReference>
<organism evidence="3 4">
    <name type="scientific">Thermostaphylospora chromogena</name>
    <dbReference type="NCBI Taxonomy" id="35622"/>
    <lineage>
        <taxon>Bacteria</taxon>
        <taxon>Bacillati</taxon>
        <taxon>Actinomycetota</taxon>
        <taxon>Actinomycetes</taxon>
        <taxon>Streptosporangiales</taxon>
        <taxon>Thermomonosporaceae</taxon>
        <taxon>Thermostaphylospora</taxon>
    </lineage>
</organism>